<name>A0A3M0G8P6_9FLAO</name>
<dbReference type="RefSeq" id="WP_121916931.1">
    <property type="nucleotide sequence ID" value="NZ_REFV01000005.1"/>
</dbReference>
<dbReference type="OrthoDB" id="1139318at2"/>
<gene>
    <name evidence="1" type="ORF">EAX61_06815</name>
</gene>
<dbReference type="AlphaFoldDB" id="A0A3M0G8P6"/>
<dbReference type="Proteomes" id="UP000281985">
    <property type="component" value="Unassembled WGS sequence"/>
</dbReference>
<reference evidence="1 2" key="1">
    <citation type="submission" date="2018-10" db="EMBL/GenBank/DDBJ databases">
        <title>Dokdonia luteus sp. nov., isolated from sea water.</title>
        <authorList>
            <person name="Zhou L.Y."/>
            <person name="Du Z.J."/>
        </authorList>
    </citation>
    <scope>NUCLEOTIDE SEQUENCE [LARGE SCALE GENOMIC DNA]</scope>
    <source>
        <strain evidence="1 2">SH27</strain>
    </source>
</reference>
<keyword evidence="2" id="KW-1185">Reference proteome</keyword>
<evidence type="ECO:0000313" key="2">
    <source>
        <dbReference type="Proteomes" id="UP000281985"/>
    </source>
</evidence>
<proteinExistence type="predicted"/>
<accession>A0A3M0G8P6</accession>
<dbReference type="EMBL" id="REFV01000005">
    <property type="protein sequence ID" value="RMB60527.1"/>
    <property type="molecule type" value="Genomic_DNA"/>
</dbReference>
<protein>
    <recommendedName>
        <fullName evidence="3">Phasin family protein</fullName>
    </recommendedName>
</protein>
<sequence length="94" mass="10169">MKKVNVKTAKGMISKAVNTTKTVAGKANEFALQTTETVVTEGLEATAQWQKVADTAIKGGLKLAANQQDLVFDVLNDIKGQFKKSKKRFSKLVA</sequence>
<evidence type="ECO:0008006" key="3">
    <source>
        <dbReference type="Google" id="ProtNLM"/>
    </source>
</evidence>
<comment type="caution">
    <text evidence="1">The sequence shown here is derived from an EMBL/GenBank/DDBJ whole genome shotgun (WGS) entry which is preliminary data.</text>
</comment>
<evidence type="ECO:0000313" key="1">
    <source>
        <dbReference type="EMBL" id="RMB60527.1"/>
    </source>
</evidence>
<organism evidence="1 2">
    <name type="scientific">Dokdonia sinensis</name>
    <dbReference type="NCBI Taxonomy" id="2479847"/>
    <lineage>
        <taxon>Bacteria</taxon>
        <taxon>Pseudomonadati</taxon>
        <taxon>Bacteroidota</taxon>
        <taxon>Flavobacteriia</taxon>
        <taxon>Flavobacteriales</taxon>
        <taxon>Flavobacteriaceae</taxon>
        <taxon>Dokdonia</taxon>
    </lineage>
</organism>